<dbReference type="FunCoup" id="A0A1Q3BRE9">
    <property type="interactions" value="572"/>
</dbReference>
<dbReference type="SMART" id="SM01191">
    <property type="entry name" value="ENT"/>
    <property type="match status" value="1"/>
</dbReference>
<sequence length="402" mass="44727">MRFKKGNRVEVLSTNEVSSGAWRCAVIVASNGHNYTVKYDCSLGMINEAMIERVSRNLIRPFPPPAMGVEGWKAGDVVEVFDDFSWKIATVLKVMRGNYYLVRIVGSLKEFQVHKVKIRVRQSWKDDKWVVIGKGSGSFEVAKSIKISSNSYQVDARLETPAGDDCLAAQNSGFQESHIVSARTLKRASAFCPSYAESSTEYVKKFKAIQKESEHQQVVSGYPSTLMKKVDAVAYPQEYLGKTYMHVSSNYQANGFFEMGRRKTNPIVECSLVRPTEANDSDIDACSVASCSVSSNSTYKFNSLAGISDGDTLSSDAESFNERGDEEEKSPYPIGEDIAARIHRIELHAYHCTLKALYASGPLSWEQKALLTNLRISLHVSNNEHFTALRNLISTGTSFRIS</sequence>
<dbReference type="SUPFAM" id="SSF158639">
    <property type="entry name" value="ENT-like"/>
    <property type="match status" value="1"/>
</dbReference>
<dbReference type="Gene3D" id="1.10.1240.40">
    <property type="entry name" value="ENT domain"/>
    <property type="match status" value="1"/>
</dbReference>
<evidence type="ECO:0000259" key="4">
    <source>
        <dbReference type="PROSITE" id="PS51138"/>
    </source>
</evidence>
<keyword evidence="2" id="KW-0539">Nucleus</keyword>
<dbReference type="InParanoid" id="A0A1Q3BRE9"/>
<dbReference type="InterPro" id="IPR005491">
    <property type="entry name" value="ENT_dom"/>
</dbReference>
<feature type="region of interest" description="Disordered" evidence="3">
    <location>
        <begin position="312"/>
        <end position="331"/>
    </location>
</feature>
<dbReference type="InterPro" id="IPR008395">
    <property type="entry name" value="Agenet-like_dom"/>
</dbReference>
<dbReference type="SMART" id="SM00743">
    <property type="entry name" value="Agenet"/>
    <property type="match status" value="2"/>
</dbReference>
<gene>
    <name evidence="5" type="ORF">CFOL_v3_14058</name>
</gene>
<dbReference type="Pfam" id="PF03735">
    <property type="entry name" value="ENT"/>
    <property type="match status" value="1"/>
</dbReference>
<keyword evidence="6" id="KW-1185">Reference proteome</keyword>
<name>A0A1Q3BRE9_CEPFO</name>
<feature type="domain" description="ENT" evidence="4">
    <location>
        <begin position="338"/>
        <end position="402"/>
    </location>
</feature>
<dbReference type="Proteomes" id="UP000187406">
    <property type="component" value="Unassembled WGS sequence"/>
</dbReference>
<evidence type="ECO:0000256" key="3">
    <source>
        <dbReference type="SAM" id="MobiDB-lite"/>
    </source>
</evidence>
<dbReference type="OrthoDB" id="663550at2759"/>
<organism evidence="5 6">
    <name type="scientific">Cephalotus follicularis</name>
    <name type="common">Albany pitcher plant</name>
    <dbReference type="NCBI Taxonomy" id="3775"/>
    <lineage>
        <taxon>Eukaryota</taxon>
        <taxon>Viridiplantae</taxon>
        <taxon>Streptophyta</taxon>
        <taxon>Embryophyta</taxon>
        <taxon>Tracheophyta</taxon>
        <taxon>Spermatophyta</taxon>
        <taxon>Magnoliopsida</taxon>
        <taxon>eudicotyledons</taxon>
        <taxon>Gunneridae</taxon>
        <taxon>Pentapetalae</taxon>
        <taxon>rosids</taxon>
        <taxon>fabids</taxon>
        <taxon>Oxalidales</taxon>
        <taxon>Cephalotaceae</taxon>
        <taxon>Cephalotus</taxon>
    </lineage>
</organism>
<evidence type="ECO:0000256" key="1">
    <source>
        <dbReference type="ARBA" id="ARBA00004123"/>
    </source>
</evidence>
<evidence type="ECO:0000313" key="6">
    <source>
        <dbReference type="Proteomes" id="UP000187406"/>
    </source>
</evidence>
<proteinExistence type="predicted"/>
<dbReference type="GO" id="GO:0005634">
    <property type="term" value="C:nucleus"/>
    <property type="evidence" value="ECO:0007669"/>
    <property type="project" value="UniProtKB-SubCell"/>
</dbReference>
<accession>A0A1Q3BRE9</accession>
<dbReference type="InterPro" id="IPR036142">
    <property type="entry name" value="ENT_dom-like_sf"/>
</dbReference>
<comment type="subcellular location">
    <subcellularLocation>
        <location evidence="1">Nucleus</location>
    </subcellularLocation>
</comment>
<dbReference type="Pfam" id="PF05641">
    <property type="entry name" value="Agenet"/>
    <property type="match status" value="1"/>
</dbReference>
<dbReference type="EMBL" id="BDDD01000822">
    <property type="protein sequence ID" value="GAV70560.1"/>
    <property type="molecule type" value="Genomic_DNA"/>
</dbReference>
<dbReference type="STRING" id="3775.A0A1Q3BRE9"/>
<reference evidence="6" key="1">
    <citation type="submission" date="2016-04" db="EMBL/GenBank/DDBJ databases">
        <title>Cephalotus genome sequencing.</title>
        <authorList>
            <person name="Fukushima K."/>
            <person name="Hasebe M."/>
            <person name="Fang X."/>
        </authorList>
    </citation>
    <scope>NUCLEOTIDE SEQUENCE [LARGE SCALE GENOMIC DNA]</scope>
    <source>
        <strain evidence="6">cv. St1</strain>
    </source>
</reference>
<dbReference type="PANTHER" id="PTHR31917">
    <property type="entry name" value="AGENET DOMAIN-CONTAINING PROTEIN-RELATED"/>
    <property type="match status" value="1"/>
</dbReference>
<dbReference type="AlphaFoldDB" id="A0A1Q3BRE9"/>
<dbReference type="CDD" id="cd20406">
    <property type="entry name" value="Tudor_Agenet_AtDUF_rpt2_4"/>
    <property type="match status" value="1"/>
</dbReference>
<dbReference type="PANTHER" id="PTHR31917:SF146">
    <property type="entry name" value="PLANT TUDOR-LIKE RNA-BINDING PROTEIN-RELATED"/>
    <property type="match status" value="1"/>
</dbReference>
<evidence type="ECO:0000313" key="5">
    <source>
        <dbReference type="EMBL" id="GAV70560.1"/>
    </source>
</evidence>
<dbReference type="InterPro" id="IPR014002">
    <property type="entry name" value="Agenet_dom_plant"/>
</dbReference>
<dbReference type="PROSITE" id="PS51138">
    <property type="entry name" value="ENT"/>
    <property type="match status" value="1"/>
</dbReference>
<evidence type="ECO:0000256" key="2">
    <source>
        <dbReference type="ARBA" id="ARBA00023242"/>
    </source>
</evidence>
<comment type="caution">
    <text evidence="5">The sequence shown here is derived from an EMBL/GenBank/DDBJ whole genome shotgun (WGS) entry which is preliminary data.</text>
</comment>
<protein>
    <submittedName>
        <fullName evidence="5">ENT domain-containing protein/Agenet domain-containing protein</fullName>
    </submittedName>
</protein>